<dbReference type="Proteomes" id="UP000018948">
    <property type="component" value="Unassembled WGS sequence"/>
</dbReference>
<gene>
    <name evidence="2" type="ORF">F442_21272</name>
</gene>
<evidence type="ECO:0000313" key="3">
    <source>
        <dbReference type="Proteomes" id="UP000018948"/>
    </source>
</evidence>
<evidence type="ECO:0000256" key="1">
    <source>
        <dbReference type="SAM" id="SignalP"/>
    </source>
</evidence>
<accession>W2Y4F5</accession>
<feature type="chain" id="PRO_5004829209" evidence="1">
    <location>
        <begin position="24"/>
        <end position="70"/>
    </location>
</feature>
<dbReference type="EMBL" id="ANIY01004406">
    <property type="protein sequence ID" value="ETP29607.1"/>
    <property type="molecule type" value="Genomic_DNA"/>
</dbReference>
<reference evidence="2 3" key="1">
    <citation type="submission" date="2013-11" db="EMBL/GenBank/DDBJ databases">
        <title>The Genome Sequence of Phytophthora parasitica P10297.</title>
        <authorList>
            <consortium name="The Broad Institute Genomics Platform"/>
            <person name="Russ C."/>
            <person name="Tyler B."/>
            <person name="Panabieres F."/>
            <person name="Shan W."/>
            <person name="Tripathy S."/>
            <person name="Grunwald N."/>
            <person name="Machado M."/>
            <person name="Johnson C.S."/>
            <person name="Walker B."/>
            <person name="Young S.K."/>
            <person name="Zeng Q."/>
            <person name="Gargeya S."/>
            <person name="Fitzgerald M."/>
            <person name="Haas B."/>
            <person name="Abouelleil A."/>
            <person name="Allen A.W."/>
            <person name="Alvarado L."/>
            <person name="Arachchi H.M."/>
            <person name="Berlin A.M."/>
            <person name="Chapman S.B."/>
            <person name="Gainer-Dewar J."/>
            <person name="Goldberg J."/>
            <person name="Griggs A."/>
            <person name="Gujja S."/>
            <person name="Hansen M."/>
            <person name="Howarth C."/>
            <person name="Imamovic A."/>
            <person name="Ireland A."/>
            <person name="Larimer J."/>
            <person name="McCowan C."/>
            <person name="Murphy C."/>
            <person name="Pearson M."/>
            <person name="Poon T.W."/>
            <person name="Priest M."/>
            <person name="Roberts A."/>
            <person name="Saif S."/>
            <person name="Shea T."/>
            <person name="Sisk P."/>
            <person name="Sykes S."/>
            <person name="Wortman J."/>
            <person name="Nusbaum C."/>
            <person name="Birren B."/>
        </authorList>
    </citation>
    <scope>NUCLEOTIDE SEQUENCE [LARGE SCALE GENOMIC DNA]</scope>
    <source>
        <strain evidence="2 3">P10297</strain>
    </source>
</reference>
<feature type="signal peptide" evidence="1">
    <location>
        <begin position="1"/>
        <end position="23"/>
    </location>
</feature>
<comment type="caution">
    <text evidence="2">The sequence shown here is derived from an EMBL/GenBank/DDBJ whole genome shotgun (WGS) entry which is preliminary data.</text>
</comment>
<dbReference type="AlphaFoldDB" id="W2Y4F5"/>
<evidence type="ECO:0000313" key="2">
    <source>
        <dbReference type="EMBL" id="ETP29607.1"/>
    </source>
</evidence>
<keyword evidence="1" id="KW-0732">Signal</keyword>
<proteinExistence type="predicted"/>
<organism evidence="2 3">
    <name type="scientific">Phytophthora nicotianae P10297</name>
    <dbReference type="NCBI Taxonomy" id="1317064"/>
    <lineage>
        <taxon>Eukaryota</taxon>
        <taxon>Sar</taxon>
        <taxon>Stramenopiles</taxon>
        <taxon>Oomycota</taxon>
        <taxon>Peronosporomycetes</taxon>
        <taxon>Peronosporales</taxon>
        <taxon>Peronosporaceae</taxon>
        <taxon>Phytophthora</taxon>
    </lineage>
</organism>
<sequence>MLSPFGILTGLAVFTFVNEGVDAVSVLEGVSEVATDMARRELAFEHAVVLARDFHLDTVERANGGQQHTQ</sequence>
<protein>
    <submittedName>
        <fullName evidence="2">Uncharacterized protein</fullName>
    </submittedName>
</protein>
<name>W2Y4F5_PHYNI</name>